<proteinExistence type="predicted"/>
<evidence type="ECO:0000313" key="2">
    <source>
        <dbReference type="EMBL" id="MCV3273324.1"/>
    </source>
</evidence>
<dbReference type="Proteomes" id="UP001208690">
    <property type="component" value="Unassembled WGS sequence"/>
</dbReference>
<dbReference type="SMART" id="SM01008">
    <property type="entry name" value="Ald_Xan_dh_C"/>
    <property type="match status" value="1"/>
</dbReference>
<dbReference type="Gene3D" id="3.30.365.10">
    <property type="entry name" value="Aldehyde oxidase/xanthine dehydrogenase, molybdopterin binding domain"/>
    <property type="match status" value="4"/>
</dbReference>
<dbReference type="RefSeq" id="WP_263845549.1">
    <property type="nucleotide sequence ID" value="NZ_JALIEB010000014.1"/>
</dbReference>
<dbReference type="EMBL" id="JALIEB010000014">
    <property type="protein sequence ID" value="MCV3273324.1"/>
    <property type="molecule type" value="Genomic_DNA"/>
</dbReference>
<accession>A0ABT3BIZ1</accession>
<dbReference type="Gene3D" id="3.90.1170.50">
    <property type="entry name" value="Aldehyde oxidase/xanthine dehydrogenase, a/b hammerhead"/>
    <property type="match status" value="1"/>
</dbReference>
<dbReference type="PROSITE" id="PS51318">
    <property type="entry name" value="TAT"/>
    <property type="match status" value="1"/>
</dbReference>
<dbReference type="PANTHER" id="PTHR47495:SF2">
    <property type="entry name" value="ALDEHYDE DEHYDROGENASE"/>
    <property type="match status" value="1"/>
</dbReference>
<dbReference type="InterPro" id="IPR006311">
    <property type="entry name" value="TAT_signal"/>
</dbReference>
<dbReference type="InterPro" id="IPR000674">
    <property type="entry name" value="Ald_Oxase/Xan_DH_a/b"/>
</dbReference>
<sequence length="714" mass="76635">MTDLTPNRRAVLASAAGLIVAAAIPLPGRAKQEAWPFAPNAFIRITPDNIVKVLVKHSELGQGTWTGLTTMVAEELDADWAQMWAENAPANVQLYASSIFGVQGTGGSTATPASWLPMRQAGAAARAVLVEAAARAWGVPGAEITVSRGVVAHQGRSSDLRASFGELVPLTENVVPPADPILKTPDQFTLIGRDVPRIDAPEKSNGTAIYSIDVVRDGMLTVAVARPPKFGARLVEFDSATALATPGVRRVEQIPTGVAVYADDTWSAFRGRDALDIVWDETGAETRSSDEMMTVWAEAARTAPAVAEDRGDVDAAMASADEVIEAEFRFPFLSHAAMEPLDGVVELSLDRAEFWMGSQWQTSDQNEAAARFGVPPENIAINTMLTGGSFGRRTTADNHFTAELSEIAKAAGPGAYKLIWSREDDMRGGYYRPLTVHYMQGGLDAKGNIVAWRNNVATQSLLADSPFEQFIADGIDGSSVEGSRGLPYRLPNARVALATMESSVPVLWWRAVGHTHTAYATEVFLDELLERGGKDRVQGRLDLLDAEDADRHRGVLERVAEIADWQGPDAGNGIARGVALHKSFGSFVAMIADVSIERDEPRIHKVWAAVDCGIAINPSIIEAQVAGGLGFGLSAAMFEEIRLLEGGDVDRWNYDAYRIMRNAEMPEVEVAIIESRLSPTGIGEPGTPPIAPAVGNALRALTGQTPRRLPFVAS</sequence>
<dbReference type="PIRSF" id="PIRSF036389">
    <property type="entry name" value="IOR_B"/>
    <property type="match status" value="1"/>
</dbReference>
<organism evidence="2 3">
    <name type="scientific">Roseobacter sinensis</name>
    <dbReference type="NCBI Taxonomy" id="2931391"/>
    <lineage>
        <taxon>Bacteria</taxon>
        <taxon>Pseudomonadati</taxon>
        <taxon>Pseudomonadota</taxon>
        <taxon>Alphaproteobacteria</taxon>
        <taxon>Rhodobacterales</taxon>
        <taxon>Roseobacteraceae</taxon>
        <taxon>Roseobacter</taxon>
    </lineage>
</organism>
<dbReference type="InterPro" id="IPR012368">
    <property type="entry name" value="OxRdtase_Mopterin-bd_su_IorB"/>
</dbReference>
<dbReference type="PANTHER" id="PTHR47495">
    <property type="entry name" value="ALDEHYDE DEHYDROGENASE"/>
    <property type="match status" value="1"/>
</dbReference>
<evidence type="ECO:0000313" key="3">
    <source>
        <dbReference type="Proteomes" id="UP001208690"/>
    </source>
</evidence>
<keyword evidence="3" id="KW-1185">Reference proteome</keyword>
<comment type="caution">
    <text evidence="2">The sequence shown here is derived from an EMBL/GenBank/DDBJ whole genome shotgun (WGS) entry which is preliminary data.</text>
</comment>
<dbReference type="InterPro" id="IPR052516">
    <property type="entry name" value="N-heterocyclic_Hydroxylase"/>
</dbReference>
<dbReference type="Pfam" id="PF20256">
    <property type="entry name" value="MoCoBD_2"/>
    <property type="match status" value="2"/>
</dbReference>
<protein>
    <submittedName>
        <fullName evidence="2">Xanthine dehydrogenase family protein molybdopterin-binding subunit</fullName>
    </submittedName>
</protein>
<dbReference type="InterPro" id="IPR046867">
    <property type="entry name" value="AldOxase/xan_DH_MoCoBD2"/>
</dbReference>
<evidence type="ECO:0000259" key="1">
    <source>
        <dbReference type="SMART" id="SM01008"/>
    </source>
</evidence>
<gene>
    <name evidence="2" type="ORF">MUB52_17970</name>
</gene>
<feature type="domain" description="Aldehyde oxidase/xanthine dehydrogenase a/b hammerhead" evidence="1">
    <location>
        <begin position="205"/>
        <end position="283"/>
    </location>
</feature>
<reference evidence="2 3" key="1">
    <citation type="submission" date="2022-04" db="EMBL/GenBank/DDBJ databases">
        <title>Roseobacter sp. WL0113 is a bacterium isolated from neritic sediment.</title>
        <authorList>
            <person name="Wang L."/>
            <person name="He W."/>
            <person name="Zhang D.-F."/>
        </authorList>
    </citation>
    <scope>NUCLEOTIDE SEQUENCE [LARGE SCALE GENOMIC DNA]</scope>
    <source>
        <strain evidence="2 3">WL0113</strain>
    </source>
</reference>
<dbReference type="SUPFAM" id="SSF56003">
    <property type="entry name" value="Molybdenum cofactor-binding domain"/>
    <property type="match status" value="2"/>
</dbReference>
<dbReference type="Pfam" id="PF02738">
    <property type="entry name" value="MoCoBD_1"/>
    <property type="match status" value="1"/>
</dbReference>
<dbReference type="InterPro" id="IPR008274">
    <property type="entry name" value="AldOxase/xan_DH_MoCoBD1"/>
</dbReference>
<name>A0ABT3BIZ1_9RHOB</name>
<dbReference type="InterPro" id="IPR037165">
    <property type="entry name" value="AldOxase/xan_DH_Mopterin-bd_sf"/>
</dbReference>